<dbReference type="RefSeq" id="WP_149352299.1">
    <property type="nucleotide sequence ID" value="NZ_VTRV01000038.1"/>
</dbReference>
<sequence length="234" mass="23950">MKPIALLPFLIALGACARTDPAPGGNPAAPAAAATAAPSAIANEDAPVRKDVTADPQATDTPAPAVAPPGTRGIAVGEPHPSSAVRVDAGPPRYDGYGDLRFGMSVAEARKAWKGALDGDDVTSGCGYLHAAGSAAGPSLMFDGGRFVRYDMRGANAVAPGGGRVGLSADDIRRLYAGRVTESPHKYVEGGRYLRVSDPDSGNRALLFEVDAHGKVSAWRAGRAPQVDYVEGCS</sequence>
<accession>A0A5D8Z6Q3</accession>
<name>A0A5D8Z6Q3_9GAMM</name>
<feature type="compositionally biased region" description="Low complexity" evidence="1">
    <location>
        <begin position="54"/>
        <end position="64"/>
    </location>
</feature>
<reference evidence="3 4" key="1">
    <citation type="submission" date="2019-08" db="EMBL/GenBank/DDBJ databases">
        <title>Draft genome sequence of Lysobacter sp. UKS-15.</title>
        <authorList>
            <person name="Im W.-T."/>
        </authorList>
    </citation>
    <scope>NUCLEOTIDE SEQUENCE [LARGE SCALE GENOMIC DNA]</scope>
    <source>
        <strain evidence="3 4">UKS-15</strain>
    </source>
</reference>
<evidence type="ECO:0000313" key="3">
    <source>
        <dbReference type="EMBL" id="TZF90461.1"/>
    </source>
</evidence>
<organism evidence="3 4">
    <name type="scientific">Cognatilysobacter lacus</name>
    <dbReference type="NCBI Taxonomy" id="1643323"/>
    <lineage>
        <taxon>Bacteria</taxon>
        <taxon>Pseudomonadati</taxon>
        <taxon>Pseudomonadota</taxon>
        <taxon>Gammaproteobacteria</taxon>
        <taxon>Lysobacterales</taxon>
        <taxon>Lysobacteraceae</taxon>
        <taxon>Cognatilysobacter</taxon>
    </lineage>
</organism>
<proteinExistence type="predicted"/>
<evidence type="ECO:0000256" key="1">
    <source>
        <dbReference type="SAM" id="MobiDB-lite"/>
    </source>
</evidence>
<evidence type="ECO:0000313" key="4">
    <source>
        <dbReference type="Proteomes" id="UP000323164"/>
    </source>
</evidence>
<keyword evidence="4" id="KW-1185">Reference proteome</keyword>
<feature type="region of interest" description="Disordered" evidence="1">
    <location>
        <begin position="54"/>
        <end position="90"/>
    </location>
</feature>
<feature type="signal peptide" evidence="2">
    <location>
        <begin position="1"/>
        <end position="17"/>
    </location>
</feature>
<keyword evidence="2" id="KW-0732">Signal</keyword>
<gene>
    <name evidence="3" type="ORF">FW784_05225</name>
</gene>
<feature type="chain" id="PRO_5022959194" evidence="2">
    <location>
        <begin position="18"/>
        <end position="234"/>
    </location>
</feature>
<protein>
    <submittedName>
        <fullName evidence="3">Lectin</fullName>
    </submittedName>
</protein>
<dbReference type="OrthoDB" id="5193828at2"/>
<evidence type="ECO:0000256" key="2">
    <source>
        <dbReference type="SAM" id="SignalP"/>
    </source>
</evidence>
<dbReference type="PROSITE" id="PS51257">
    <property type="entry name" value="PROKAR_LIPOPROTEIN"/>
    <property type="match status" value="1"/>
</dbReference>
<dbReference type="AlphaFoldDB" id="A0A5D8Z6Q3"/>
<dbReference type="EMBL" id="VTRV01000038">
    <property type="protein sequence ID" value="TZF90461.1"/>
    <property type="molecule type" value="Genomic_DNA"/>
</dbReference>
<comment type="caution">
    <text evidence="3">The sequence shown here is derived from an EMBL/GenBank/DDBJ whole genome shotgun (WGS) entry which is preliminary data.</text>
</comment>
<dbReference type="Proteomes" id="UP000323164">
    <property type="component" value="Unassembled WGS sequence"/>
</dbReference>